<reference evidence="2 3" key="1">
    <citation type="submission" date="2017-04" db="EMBL/GenBank/DDBJ databases">
        <title>The new phylogeny of genus Mycobacterium.</title>
        <authorList>
            <person name="Tortoli E."/>
            <person name="Trovato A."/>
            <person name="Cirillo D.M."/>
        </authorList>
    </citation>
    <scope>NUCLEOTIDE SEQUENCE [LARGE SCALE GENOMIC DNA]</scope>
    <source>
        <strain evidence="2 3">TBL 1200985</strain>
    </source>
</reference>
<keyword evidence="3" id="KW-1185">Reference proteome</keyword>
<feature type="domain" description="STAS" evidence="1">
    <location>
        <begin position="14"/>
        <end position="127"/>
    </location>
</feature>
<dbReference type="Proteomes" id="UP000193247">
    <property type="component" value="Unassembled WGS sequence"/>
</dbReference>
<comment type="caution">
    <text evidence="2">The sequence shown here is derived from an EMBL/GenBank/DDBJ whole genome shotgun (WGS) entry which is preliminary data.</text>
</comment>
<dbReference type="OrthoDB" id="4327509at2"/>
<dbReference type="CDD" id="cd07043">
    <property type="entry name" value="STAS_anti-anti-sigma_factors"/>
    <property type="match status" value="1"/>
</dbReference>
<organism evidence="2 3">
    <name type="scientific">Mycobacterium decipiens</name>
    <dbReference type="NCBI Taxonomy" id="1430326"/>
    <lineage>
        <taxon>Bacteria</taxon>
        <taxon>Bacillati</taxon>
        <taxon>Actinomycetota</taxon>
        <taxon>Actinomycetes</taxon>
        <taxon>Mycobacteriales</taxon>
        <taxon>Mycobacteriaceae</taxon>
        <taxon>Mycobacterium</taxon>
    </lineage>
</organism>
<dbReference type="PANTHER" id="PTHR35526">
    <property type="entry name" value="ANTI-SIGMA-F FACTOR RSBW-RELATED"/>
    <property type="match status" value="1"/>
</dbReference>
<dbReference type="PANTHER" id="PTHR35526:SF3">
    <property type="entry name" value="ANTI-SIGMA-F FACTOR RSBW"/>
    <property type="match status" value="1"/>
</dbReference>
<dbReference type="Gene3D" id="3.30.750.24">
    <property type="entry name" value="STAS domain"/>
    <property type="match status" value="1"/>
</dbReference>
<dbReference type="CDD" id="cd16936">
    <property type="entry name" value="HATPase_RsbW-like"/>
    <property type="match status" value="1"/>
</dbReference>
<dbReference type="InterPro" id="IPR002645">
    <property type="entry name" value="STAS_dom"/>
</dbReference>
<dbReference type="AlphaFoldDB" id="A0A1X2LV39"/>
<sequence length="257" mass="27038">MVAVSAVAKSPSSLAIAARTEKSVVILAADGVLDSGSSASLRDSVTRATLKEPSAVVVDVTALQVADESAWSVFISARWHVDFRPAVPVLLVCGQRAGRAAITRTGVARFMPVYPTEKGAKKAIGRLTRRNVKHSDAQLPANLNSLRESRQLVREWLTEWSRPALIPVALVVVNVLVENVLKHTGSDPVMRIESDGPTATIAVSDGSTAPAVRLTSPPKGIDVSGLAIVAALSRAWGSSPTSSGKTVWAIIGPENQL</sequence>
<dbReference type="InterPro" id="IPR050267">
    <property type="entry name" value="Anti-sigma-factor_SerPK"/>
</dbReference>
<dbReference type="PROSITE" id="PS50801">
    <property type="entry name" value="STAS"/>
    <property type="match status" value="1"/>
</dbReference>
<name>A0A1X2LV39_9MYCO</name>
<dbReference type="STRING" id="1430326.B8W66_10675"/>
<proteinExistence type="predicted"/>
<dbReference type="EMBL" id="NCXP01000010">
    <property type="protein sequence ID" value="OSC40921.1"/>
    <property type="molecule type" value="Genomic_DNA"/>
</dbReference>
<evidence type="ECO:0000313" key="2">
    <source>
        <dbReference type="EMBL" id="OSC40921.1"/>
    </source>
</evidence>
<dbReference type="InterPro" id="IPR036890">
    <property type="entry name" value="HATPase_C_sf"/>
</dbReference>
<evidence type="ECO:0000259" key="1">
    <source>
        <dbReference type="PROSITE" id="PS50801"/>
    </source>
</evidence>
<gene>
    <name evidence="2" type="ORF">B8W66_10675</name>
</gene>
<dbReference type="Pfam" id="PF01740">
    <property type="entry name" value="STAS"/>
    <property type="match status" value="1"/>
</dbReference>
<protein>
    <submittedName>
        <fullName evidence="2">Sulfate transporter</fullName>
    </submittedName>
</protein>
<dbReference type="RefSeq" id="WP_085325009.1">
    <property type="nucleotide sequence ID" value="NZ_NCXP01000010.1"/>
</dbReference>
<dbReference type="Gene3D" id="3.30.565.10">
    <property type="entry name" value="Histidine kinase-like ATPase, C-terminal domain"/>
    <property type="match status" value="1"/>
</dbReference>
<dbReference type="InterPro" id="IPR036513">
    <property type="entry name" value="STAS_dom_sf"/>
</dbReference>
<evidence type="ECO:0000313" key="3">
    <source>
        <dbReference type="Proteomes" id="UP000193247"/>
    </source>
</evidence>
<dbReference type="SUPFAM" id="SSF52091">
    <property type="entry name" value="SpoIIaa-like"/>
    <property type="match status" value="1"/>
</dbReference>
<accession>A0A1X2LV39</accession>